<name>A0A438GN21_VITVI</name>
<accession>A0A438GN21</accession>
<dbReference type="PANTHER" id="PTHR11439:SF440">
    <property type="entry name" value="INTEGRASE CATALYTIC DOMAIN-CONTAINING PROTEIN"/>
    <property type="match status" value="1"/>
</dbReference>
<evidence type="ECO:0000313" key="2">
    <source>
        <dbReference type="EMBL" id="RVW73597.1"/>
    </source>
</evidence>
<dbReference type="PANTHER" id="PTHR11439">
    <property type="entry name" value="GAG-POL-RELATED RETROTRANSPOSON"/>
    <property type="match status" value="1"/>
</dbReference>
<feature type="domain" description="Reverse transcriptase Ty1/copia-type" evidence="1">
    <location>
        <begin position="1"/>
        <end position="63"/>
    </location>
</feature>
<proteinExistence type="predicted"/>
<dbReference type="InterPro" id="IPR013103">
    <property type="entry name" value="RVT_2"/>
</dbReference>
<dbReference type="Proteomes" id="UP000288805">
    <property type="component" value="Unassembled WGS sequence"/>
</dbReference>
<protein>
    <recommendedName>
        <fullName evidence="1">Reverse transcriptase Ty1/copia-type domain-containing protein</fullName>
    </recommendedName>
</protein>
<organism evidence="2 3">
    <name type="scientific">Vitis vinifera</name>
    <name type="common">Grape</name>
    <dbReference type="NCBI Taxonomy" id="29760"/>
    <lineage>
        <taxon>Eukaryota</taxon>
        <taxon>Viridiplantae</taxon>
        <taxon>Streptophyta</taxon>
        <taxon>Embryophyta</taxon>
        <taxon>Tracheophyta</taxon>
        <taxon>Spermatophyta</taxon>
        <taxon>Magnoliopsida</taxon>
        <taxon>eudicotyledons</taxon>
        <taxon>Gunneridae</taxon>
        <taxon>Pentapetalae</taxon>
        <taxon>rosids</taxon>
        <taxon>Vitales</taxon>
        <taxon>Vitaceae</taxon>
        <taxon>Viteae</taxon>
        <taxon>Vitis</taxon>
    </lineage>
</organism>
<dbReference type="CDD" id="cd09272">
    <property type="entry name" value="RNase_HI_RT_Ty1"/>
    <property type="match status" value="1"/>
</dbReference>
<dbReference type="Pfam" id="PF07727">
    <property type="entry name" value="RVT_2"/>
    <property type="match status" value="1"/>
</dbReference>
<comment type="caution">
    <text evidence="2">The sequence shown here is derived from an EMBL/GenBank/DDBJ whole genome shotgun (WGS) entry which is preliminary data.</text>
</comment>
<reference evidence="2 3" key="1">
    <citation type="journal article" date="2018" name="PLoS Genet.">
        <title>Population sequencing reveals clonal diversity and ancestral inbreeding in the grapevine cultivar Chardonnay.</title>
        <authorList>
            <person name="Roach M.J."/>
            <person name="Johnson D.L."/>
            <person name="Bohlmann J."/>
            <person name="van Vuuren H.J."/>
            <person name="Jones S.J."/>
            <person name="Pretorius I.S."/>
            <person name="Schmidt S.A."/>
            <person name="Borneman A.R."/>
        </authorList>
    </citation>
    <scope>NUCLEOTIDE SEQUENCE [LARGE SCALE GENOMIC DNA]</scope>
    <source>
        <strain evidence="3">cv. Chardonnay</strain>
        <tissue evidence="2">Leaf</tissue>
    </source>
</reference>
<evidence type="ECO:0000313" key="3">
    <source>
        <dbReference type="Proteomes" id="UP000288805"/>
    </source>
</evidence>
<gene>
    <name evidence="2" type="ORF">CK203_056982</name>
</gene>
<dbReference type="EMBL" id="QGNW01000387">
    <property type="protein sequence ID" value="RVW73597.1"/>
    <property type="molecule type" value="Genomic_DNA"/>
</dbReference>
<evidence type="ECO:0000259" key="1">
    <source>
        <dbReference type="Pfam" id="PF07727"/>
    </source>
</evidence>
<sequence length="258" mass="29608">MSPPPGFEESFGVGKMCKLKKSLYGLKQSPKAWFEHFGKVIKHYGYTQSQVDHTIFYKHSNEGMLGCKPAETPIELNVKLQPTKAKNSILKCLQDSKVSKGTPGRGLLFKSQGHLQIEAYTDADYARSIVDRRSTFGYRSFVDYVDKKITGELKMTGSSSMKLYCDNKVAISVAHNLVLHDRTKHAEVDKHFIKEKIDNRLVCMTYILLRNKWFMSSPKDNTRGNSIFYLTNWLWKISLSQLEGECWKTETDMEEITL</sequence>
<dbReference type="AlphaFoldDB" id="A0A438GN21"/>